<protein>
    <submittedName>
        <fullName evidence="1">Integrase</fullName>
    </submittedName>
</protein>
<proteinExistence type="predicted"/>
<reference evidence="2" key="1">
    <citation type="journal article" date="2019" name="Plant Biotechnol. J.">
        <title>Genome sequencing of the Australian wild diploid species Gossypium australe highlights disease resistance and delayed gland morphogenesis.</title>
        <authorList>
            <person name="Cai Y."/>
            <person name="Cai X."/>
            <person name="Wang Q."/>
            <person name="Wang P."/>
            <person name="Zhang Y."/>
            <person name="Cai C."/>
            <person name="Xu Y."/>
            <person name="Wang K."/>
            <person name="Zhou Z."/>
            <person name="Wang C."/>
            <person name="Geng S."/>
            <person name="Li B."/>
            <person name="Dong Q."/>
            <person name="Hou Y."/>
            <person name="Wang H."/>
            <person name="Ai P."/>
            <person name="Liu Z."/>
            <person name="Yi F."/>
            <person name="Sun M."/>
            <person name="An G."/>
            <person name="Cheng J."/>
            <person name="Zhang Y."/>
            <person name="Shi Q."/>
            <person name="Xie Y."/>
            <person name="Shi X."/>
            <person name="Chang Y."/>
            <person name="Huang F."/>
            <person name="Chen Y."/>
            <person name="Hong S."/>
            <person name="Mi L."/>
            <person name="Sun Q."/>
            <person name="Zhang L."/>
            <person name="Zhou B."/>
            <person name="Peng R."/>
            <person name="Zhang X."/>
            <person name="Liu F."/>
        </authorList>
    </citation>
    <scope>NUCLEOTIDE SEQUENCE [LARGE SCALE GENOMIC DNA]</scope>
    <source>
        <strain evidence="2">cv. PA1801</strain>
    </source>
</reference>
<dbReference type="OrthoDB" id="1002254at2759"/>
<dbReference type="AlphaFoldDB" id="A0A5B6VL52"/>
<keyword evidence="2" id="KW-1185">Reference proteome</keyword>
<evidence type="ECO:0000313" key="1">
    <source>
        <dbReference type="EMBL" id="KAA3469882.1"/>
    </source>
</evidence>
<comment type="caution">
    <text evidence="1">The sequence shown here is derived from an EMBL/GenBank/DDBJ whole genome shotgun (WGS) entry which is preliminary data.</text>
</comment>
<organism evidence="1 2">
    <name type="scientific">Gossypium australe</name>
    <dbReference type="NCBI Taxonomy" id="47621"/>
    <lineage>
        <taxon>Eukaryota</taxon>
        <taxon>Viridiplantae</taxon>
        <taxon>Streptophyta</taxon>
        <taxon>Embryophyta</taxon>
        <taxon>Tracheophyta</taxon>
        <taxon>Spermatophyta</taxon>
        <taxon>Magnoliopsida</taxon>
        <taxon>eudicotyledons</taxon>
        <taxon>Gunneridae</taxon>
        <taxon>Pentapetalae</taxon>
        <taxon>rosids</taxon>
        <taxon>malvids</taxon>
        <taxon>Malvales</taxon>
        <taxon>Malvaceae</taxon>
        <taxon>Malvoideae</taxon>
        <taxon>Gossypium</taxon>
    </lineage>
</organism>
<name>A0A5B6VL52_9ROSI</name>
<sequence length="162" mass="18791">MIALPLTMLLQKNLESGKEFIIYSDNSLNELDCVLMQAGKKELNLRQRRWLELLKYNDLVINYHPDKANVKSLFALKAMNAQLTMRCDGSVLVKLRAKSIRELQKDISELQAKQELVNNAQTEFSISDDDNLYFRNRLCIPNDSELKQDILHKHIAVLILYI</sequence>
<accession>A0A5B6VL52</accession>
<dbReference type="Proteomes" id="UP000325315">
    <property type="component" value="Unassembled WGS sequence"/>
</dbReference>
<dbReference type="EMBL" id="SMMG02000006">
    <property type="protein sequence ID" value="KAA3469882.1"/>
    <property type="molecule type" value="Genomic_DNA"/>
</dbReference>
<gene>
    <name evidence="1" type="ORF">EPI10_015632</name>
</gene>
<evidence type="ECO:0000313" key="2">
    <source>
        <dbReference type="Proteomes" id="UP000325315"/>
    </source>
</evidence>